<dbReference type="FunCoup" id="K5USQ6">
    <property type="interactions" value="38"/>
</dbReference>
<dbReference type="KEGG" id="pco:PHACADRAFT_259133"/>
<evidence type="ECO:0000256" key="1">
    <source>
        <dbReference type="ARBA" id="ARBA00001657"/>
    </source>
</evidence>
<evidence type="ECO:0000313" key="10">
    <source>
        <dbReference type="EMBL" id="EKM52961.1"/>
    </source>
</evidence>
<dbReference type="Pfam" id="PF00128">
    <property type="entry name" value="Alpha-amylase"/>
    <property type="match status" value="1"/>
</dbReference>
<dbReference type="GO" id="GO:0004556">
    <property type="term" value="F:alpha-amylase activity"/>
    <property type="evidence" value="ECO:0007669"/>
    <property type="project" value="TreeGrafter"/>
</dbReference>
<dbReference type="CDD" id="cd11333">
    <property type="entry name" value="AmyAc_SI_OligoGlu_DGase"/>
    <property type="match status" value="1"/>
</dbReference>
<keyword evidence="11" id="KW-1185">Reference proteome</keyword>
<organism evidence="10 11">
    <name type="scientific">Phanerochaete carnosa (strain HHB-10118-sp)</name>
    <name type="common">White-rot fungus</name>
    <name type="synonym">Peniophora carnosa</name>
    <dbReference type="NCBI Taxonomy" id="650164"/>
    <lineage>
        <taxon>Eukaryota</taxon>
        <taxon>Fungi</taxon>
        <taxon>Dikarya</taxon>
        <taxon>Basidiomycota</taxon>
        <taxon>Agaricomycotina</taxon>
        <taxon>Agaricomycetes</taxon>
        <taxon>Polyporales</taxon>
        <taxon>Phanerochaetaceae</taxon>
        <taxon>Phanerochaete</taxon>
    </lineage>
</organism>
<evidence type="ECO:0000256" key="8">
    <source>
        <dbReference type="ARBA" id="ARBA00073730"/>
    </source>
</evidence>
<dbReference type="GO" id="GO:0004558">
    <property type="term" value="F:alpha-1,4-glucosidase activity"/>
    <property type="evidence" value="ECO:0007669"/>
    <property type="project" value="UniProtKB-EC"/>
</dbReference>
<dbReference type="SUPFAM" id="SSF51445">
    <property type="entry name" value="(Trans)glycosidases"/>
    <property type="match status" value="1"/>
</dbReference>
<dbReference type="InterPro" id="IPR006047">
    <property type="entry name" value="GH13_cat_dom"/>
</dbReference>
<evidence type="ECO:0000256" key="6">
    <source>
        <dbReference type="ARBA" id="ARBA00026248"/>
    </source>
</evidence>
<dbReference type="Gene3D" id="3.90.400.10">
    <property type="entry name" value="Oligo-1,6-glucosidase, Domain 2"/>
    <property type="match status" value="1"/>
</dbReference>
<dbReference type="STRING" id="650164.K5USQ6"/>
<dbReference type="SUPFAM" id="SSF51011">
    <property type="entry name" value="Glycosyl hydrolase domain"/>
    <property type="match status" value="1"/>
</dbReference>
<dbReference type="InterPro" id="IPR032091">
    <property type="entry name" value="Malt_amylase-like_C"/>
</dbReference>
<dbReference type="RefSeq" id="XP_007397677.1">
    <property type="nucleotide sequence ID" value="XM_007397615.1"/>
</dbReference>
<dbReference type="InterPro" id="IPR045857">
    <property type="entry name" value="O16G_dom_2"/>
</dbReference>
<dbReference type="GO" id="GO:0033934">
    <property type="term" value="F:glucan 1,4-alpha-maltotriohydrolase activity"/>
    <property type="evidence" value="ECO:0007669"/>
    <property type="project" value="TreeGrafter"/>
</dbReference>
<dbReference type="GO" id="GO:0004574">
    <property type="term" value="F:oligo-1,6-glucosidase activity"/>
    <property type="evidence" value="ECO:0007669"/>
    <property type="project" value="TreeGrafter"/>
</dbReference>
<keyword evidence="5" id="KW-0326">Glycosidase</keyword>
<dbReference type="GO" id="GO:0005987">
    <property type="term" value="P:sucrose catabolic process"/>
    <property type="evidence" value="ECO:0007669"/>
    <property type="project" value="TreeGrafter"/>
</dbReference>
<dbReference type="Gene3D" id="2.60.40.1180">
    <property type="entry name" value="Golgi alpha-mannosidase II"/>
    <property type="match status" value="1"/>
</dbReference>
<accession>K5USQ6</accession>
<comment type="catalytic activity">
    <reaction evidence="1">
        <text>Hydrolysis of terminal, non-reducing (1-&gt;4)-linked alpha-D-glucose residues with release of alpha-D-glucose.</text>
        <dbReference type="EC" id="3.2.1.20"/>
    </reaction>
</comment>
<dbReference type="InParanoid" id="K5USQ6"/>
<dbReference type="GO" id="GO:0000025">
    <property type="term" value="P:maltose catabolic process"/>
    <property type="evidence" value="ECO:0007669"/>
    <property type="project" value="TreeGrafter"/>
</dbReference>
<dbReference type="AlphaFoldDB" id="K5USQ6"/>
<name>K5USQ6_PHACS</name>
<dbReference type="EMBL" id="JH930474">
    <property type="protein sequence ID" value="EKM52961.1"/>
    <property type="molecule type" value="Genomic_DNA"/>
</dbReference>
<dbReference type="InterPro" id="IPR017853">
    <property type="entry name" value="GH"/>
</dbReference>
<evidence type="ECO:0000256" key="3">
    <source>
        <dbReference type="ARBA" id="ARBA00012741"/>
    </source>
</evidence>
<keyword evidence="6" id="KW-0462">Maltose metabolism</keyword>
<dbReference type="OrthoDB" id="1740265at2759"/>
<dbReference type="FunFam" id="3.90.400.10:FF:000003">
    <property type="entry name" value="Probable alpha-glucosidase (Maltase)"/>
    <property type="match status" value="1"/>
</dbReference>
<dbReference type="PANTHER" id="PTHR10357:SF179">
    <property type="entry name" value="NEUTRAL AND BASIC AMINO ACID TRANSPORT PROTEIN RBAT"/>
    <property type="match status" value="1"/>
</dbReference>
<dbReference type="Pfam" id="PF16657">
    <property type="entry name" value="Malt_amylase_C"/>
    <property type="match status" value="1"/>
</dbReference>
<dbReference type="GO" id="GO:0004575">
    <property type="term" value="F:sucrose alpha-glucosidase activity"/>
    <property type="evidence" value="ECO:0007669"/>
    <property type="project" value="TreeGrafter"/>
</dbReference>
<evidence type="ECO:0000256" key="2">
    <source>
        <dbReference type="ARBA" id="ARBA00008061"/>
    </source>
</evidence>
<dbReference type="GeneID" id="18917319"/>
<dbReference type="SMART" id="SM00642">
    <property type="entry name" value="Aamy"/>
    <property type="match status" value="1"/>
</dbReference>
<evidence type="ECO:0000256" key="4">
    <source>
        <dbReference type="ARBA" id="ARBA00022801"/>
    </source>
</evidence>
<dbReference type="FunFam" id="3.20.20.80:FF:000087">
    <property type="entry name" value="Oligo-1,6-glucosidase IMA1"/>
    <property type="match status" value="1"/>
</dbReference>
<evidence type="ECO:0000256" key="7">
    <source>
        <dbReference type="ARBA" id="ARBA00041343"/>
    </source>
</evidence>
<evidence type="ECO:0000259" key="9">
    <source>
        <dbReference type="SMART" id="SM00642"/>
    </source>
</evidence>
<dbReference type="Gene3D" id="3.20.20.80">
    <property type="entry name" value="Glycosidases"/>
    <property type="match status" value="1"/>
</dbReference>
<reference evidence="10 11" key="1">
    <citation type="journal article" date="2012" name="BMC Genomics">
        <title>Comparative genomics of the white-rot fungi, Phanerochaete carnosa and P. chrysosporium, to elucidate the genetic basis of the distinct wood types they colonize.</title>
        <authorList>
            <person name="Suzuki H."/>
            <person name="MacDonald J."/>
            <person name="Syed K."/>
            <person name="Salamov A."/>
            <person name="Hori C."/>
            <person name="Aerts A."/>
            <person name="Henrissat B."/>
            <person name="Wiebenga A."/>
            <person name="vanKuyk P.A."/>
            <person name="Barry K."/>
            <person name="Lindquist E."/>
            <person name="LaButti K."/>
            <person name="Lapidus A."/>
            <person name="Lucas S."/>
            <person name="Coutinho P."/>
            <person name="Gong Y."/>
            <person name="Samejima M."/>
            <person name="Mahadevan R."/>
            <person name="Abou-Zaid M."/>
            <person name="de Vries R.P."/>
            <person name="Igarashi K."/>
            <person name="Yadav J.S."/>
            <person name="Grigoriev I.V."/>
            <person name="Master E.R."/>
        </authorList>
    </citation>
    <scope>NUCLEOTIDE SEQUENCE [LARGE SCALE GENOMIC DNA]</scope>
    <source>
        <strain evidence="10 11">HHB-10118-sp</strain>
    </source>
</reference>
<dbReference type="PANTHER" id="PTHR10357">
    <property type="entry name" value="ALPHA-AMYLASE FAMILY MEMBER"/>
    <property type="match status" value="1"/>
</dbReference>
<sequence length="612" mass="70217">MSQPSPSLPSESSAFITTFNPTKAWWKSACIYQIYPISFFDSNGDGIGDLQGIIAKLDYLKELGVDVIWLSPIYRSPLADMGYDISDYEDIDPRFGTLQDWDELVKGVHERGMKLLMDLVVNHTSDEHAWFKESRSSKTNPKRDWYIWRAPRYDEHGTRMPPNNWESIFQGSAWEYDEATDEYYLHLFVKEQPDLNWENPDVREAVYRMMRFWLDRGCDGFRMDVINMISKVPGLPDAPVLEPMKEFQSASLMYANGPRAHEFLREMNEKVLSRYDIMTVGETPCTHDPAQIAEYVLPQSRELNMVFQFELMDLDLGGPEADDGSVESLCALMHKPWRLADLRQCVAKWQGHMRAAGYWNALYIENHDQARSVSRFGDDSDAWRAPSAKLLALLQTAQSGTLFVYQGEEIGMKNFPRTWGLEEYKDVATLNFYREELARRAKAAGTPEAAVDMSDVLDGFQKKARDHARTPVQWSDAAHAGFTTGTPWMRVNDDYGRGWNVAAEVRDADSVWSFWRRALALRRHHDVLVYGDFRLLLPDHDQVLAFTRSLHGATALVVLNFSDRDAAVRVDPPYVDVTKLEPALTNYTDEEATRPLGGHDIRLRGYEGRIYL</sequence>
<gene>
    <name evidence="10" type="ORF">PHACADRAFT_259133</name>
</gene>
<evidence type="ECO:0000313" key="11">
    <source>
        <dbReference type="Proteomes" id="UP000008370"/>
    </source>
</evidence>
<protein>
    <recommendedName>
        <fullName evidence="8">Alpha-glucosidase</fullName>
        <ecNumber evidence="3">3.2.1.20</ecNumber>
    </recommendedName>
    <alternativeName>
        <fullName evidence="7">Maltase</fullName>
    </alternativeName>
</protein>
<dbReference type="HOGENOM" id="CLU_006462_2_3_1"/>
<feature type="domain" description="Glycosyl hydrolase family 13 catalytic" evidence="9">
    <location>
        <begin position="33"/>
        <end position="469"/>
    </location>
</feature>
<dbReference type="EC" id="3.2.1.20" evidence="3"/>
<dbReference type="InterPro" id="IPR013780">
    <property type="entry name" value="Glyco_hydro_b"/>
</dbReference>
<dbReference type="FunFam" id="3.20.20.80:FF:000064">
    <property type="entry name" value="Oligo-1,6-glucosidase"/>
    <property type="match status" value="1"/>
</dbReference>
<dbReference type="Proteomes" id="UP000008370">
    <property type="component" value="Unassembled WGS sequence"/>
</dbReference>
<comment type="similarity">
    <text evidence="2">Belongs to the glycosyl hydrolase 13 family.</text>
</comment>
<evidence type="ECO:0000256" key="5">
    <source>
        <dbReference type="ARBA" id="ARBA00023295"/>
    </source>
</evidence>
<keyword evidence="4 10" id="KW-0378">Hydrolase</keyword>
<proteinExistence type="inferred from homology"/>